<comment type="caution">
    <text evidence="2">The sequence shown here is derived from an EMBL/GenBank/DDBJ whole genome shotgun (WGS) entry which is preliminary data.</text>
</comment>
<evidence type="ECO:0000313" key="3">
    <source>
        <dbReference type="Proteomes" id="UP000472710"/>
    </source>
</evidence>
<proteinExistence type="predicted"/>
<keyword evidence="3" id="KW-1185">Reference proteome</keyword>
<evidence type="ECO:0000256" key="1">
    <source>
        <dbReference type="SAM" id="MobiDB-lite"/>
    </source>
</evidence>
<dbReference type="Pfam" id="PF19934">
    <property type="entry name" value="DUF6397"/>
    <property type="match status" value="1"/>
</dbReference>
<organism evidence="2 3">
    <name type="scientific">Streptomyces diastaticus subsp. diastaticus</name>
    <dbReference type="NCBI Taxonomy" id="68040"/>
    <lineage>
        <taxon>Bacteria</taxon>
        <taxon>Bacillati</taxon>
        <taxon>Actinomycetota</taxon>
        <taxon>Actinomycetes</taxon>
        <taxon>Kitasatosporales</taxon>
        <taxon>Streptomycetaceae</taxon>
        <taxon>Streptomyces</taxon>
        <taxon>Streptomyces diastaticus group</taxon>
    </lineage>
</organism>
<dbReference type="EMBL" id="BLLN01000005">
    <property type="protein sequence ID" value="GFH73389.1"/>
    <property type="molecule type" value="Genomic_DNA"/>
</dbReference>
<sequence>MPFSDLSSAVPAPRAVPGPDAAPWSAPPEPAGPVTLSAEAAARALGLRQSEVETAVGLGLLATTRGTGRPGERPKVPAGEIRRLHGSLDGPDGLRAQVATTGARDGAALLGITEERFAKLARLGLLVPVRCRLNRYHCVVWRYLAEELRTVRRHQVVPLTGQLPAPLRRLLATGDDARPRSWRRRVLSQRLDRAGTAWERAAAVAALLPRPHPAALLTPDELRHLEAVRPRALFARARSRTAERVLEPLTRALPGPETERYAGQFAGLVDEARATAHPAQHAVRRPPRPARLCGRPAGSVRRPTPNRPPQPPGPGSTGPARKDGRSRARQTPAGQDRSSRSSA</sequence>
<reference evidence="2 3" key="1">
    <citation type="submission" date="2020-02" db="EMBL/GenBank/DDBJ databases">
        <title>Whole genome shotgun sequence of Streptomyces diastaticus subsp. diastaticus NBRC 13412.</title>
        <authorList>
            <person name="Ichikawa N."/>
            <person name="Komaki H."/>
            <person name="Tamura T."/>
        </authorList>
    </citation>
    <scope>NUCLEOTIDE SEQUENCE [LARGE SCALE GENOMIC DNA]</scope>
    <source>
        <strain evidence="2 3">NBRC 13412</strain>
    </source>
</reference>
<evidence type="ECO:0000313" key="2">
    <source>
        <dbReference type="EMBL" id="GFH73389.1"/>
    </source>
</evidence>
<accession>A0ABQ1CT49</accession>
<gene>
    <name evidence="2" type="ORF">Sdia_41570</name>
</gene>
<dbReference type="RefSeq" id="WP_189499901.1">
    <property type="nucleotide sequence ID" value="NZ_BLLN01000005.1"/>
</dbReference>
<feature type="region of interest" description="Disordered" evidence="1">
    <location>
        <begin position="276"/>
        <end position="343"/>
    </location>
</feature>
<feature type="compositionally biased region" description="Pro residues" evidence="1">
    <location>
        <begin position="305"/>
        <end position="314"/>
    </location>
</feature>
<feature type="region of interest" description="Disordered" evidence="1">
    <location>
        <begin position="1"/>
        <end position="33"/>
    </location>
</feature>
<name>A0ABQ1CT49_STRDI</name>
<protein>
    <submittedName>
        <fullName evidence="2">Uncharacterized protein</fullName>
    </submittedName>
</protein>
<dbReference type="GeneID" id="95069218"/>
<dbReference type="InterPro" id="IPR045652">
    <property type="entry name" value="DUF6397"/>
</dbReference>
<dbReference type="Proteomes" id="UP000472710">
    <property type="component" value="Unassembled WGS sequence"/>
</dbReference>